<evidence type="ECO:0000256" key="1">
    <source>
        <dbReference type="SAM" id="Phobius"/>
    </source>
</evidence>
<reference evidence="3 4" key="1">
    <citation type="submission" date="2021-01" db="EMBL/GenBank/DDBJ databases">
        <title>WGS of actinomycetes isolated from Thailand.</title>
        <authorList>
            <person name="Thawai C."/>
        </authorList>
    </citation>
    <scope>NUCLEOTIDE SEQUENCE [LARGE SCALE GENOMIC DNA]</scope>
    <source>
        <strain evidence="3 4">CH9-7</strain>
    </source>
</reference>
<organism evidence="3 4">
    <name type="scientific">Streptomyces siderophoricus</name>
    <dbReference type="NCBI Taxonomy" id="2802281"/>
    <lineage>
        <taxon>Bacteria</taxon>
        <taxon>Bacillati</taxon>
        <taxon>Actinomycetota</taxon>
        <taxon>Actinomycetes</taxon>
        <taxon>Kitasatosporales</taxon>
        <taxon>Streptomycetaceae</taxon>
        <taxon>Streptomyces</taxon>
    </lineage>
</organism>
<protein>
    <submittedName>
        <fullName evidence="3">DUF1648 domain-containing protein</fullName>
    </submittedName>
</protein>
<sequence>MVFSAPVRLWQLPNAALLVAMALWGILRYPHLPHRIPQHFGVDGVDAWTDRSIGTAFGPVFVFIGATVLLTACAELTLRVTPQSELPDDATAPFAPAPARSSLNRPRTRASALSIARTLLVLNTCTGISLAIGCGVLWRSTPEQQVSGWLFTAMIVPILVGTALTIVSAARDRKSPAG</sequence>
<proteinExistence type="predicted"/>
<keyword evidence="1" id="KW-0472">Membrane</keyword>
<dbReference type="Proteomes" id="UP000629371">
    <property type="component" value="Unassembled WGS sequence"/>
</dbReference>
<keyword evidence="1" id="KW-0812">Transmembrane</keyword>
<dbReference type="RefSeq" id="WP_201806026.1">
    <property type="nucleotide sequence ID" value="NZ_JAERRI010000010.1"/>
</dbReference>
<keyword evidence="1" id="KW-1133">Transmembrane helix</keyword>
<comment type="caution">
    <text evidence="3">The sequence shown here is derived from an EMBL/GenBank/DDBJ whole genome shotgun (WGS) entry which is preliminary data.</text>
</comment>
<feature type="domain" description="DUF1648" evidence="2">
    <location>
        <begin position="17"/>
        <end position="61"/>
    </location>
</feature>
<feature type="transmembrane region" description="Helical" evidence="1">
    <location>
        <begin position="52"/>
        <end position="74"/>
    </location>
</feature>
<evidence type="ECO:0000259" key="2">
    <source>
        <dbReference type="Pfam" id="PF07853"/>
    </source>
</evidence>
<gene>
    <name evidence="3" type="ORF">JK360_19075</name>
</gene>
<evidence type="ECO:0000313" key="4">
    <source>
        <dbReference type="Proteomes" id="UP000629371"/>
    </source>
</evidence>
<feature type="transmembrane region" description="Helical" evidence="1">
    <location>
        <begin position="115"/>
        <end position="138"/>
    </location>
</feature>
<keyword evidence="4" id="KW-1185">Reference proteome</keyword>
<accession>A0ABS1MUP1</accession>
<dbReference type="Pfam" id="PF07853">
    <property type="entry name" value="DUF1648"/>
    <property type="match status" value="1"/>
</dbReference>
<dbReference type="InterPro" id="IPR012867">
    <property type="entry name" value="DUF1648"/>
</dbReference>
<name>A0ABS1MUP1_9ACTN</name>
<feature type="transmembrane region" description="Helical" evidence="1">
    <location>
        <begin position="12"/>
        <end position="32"/>
    </location>
</feature>
<feature type="transmembrane region" description="Helical" evidence="1">
    <location>
        <begin position="150"/>
        <end position="170"/>
    </location>
</feature>
<dbReference type="EMBL" id="JAERRI010000010">
    <property type="protein sequence ID" value="MBL1091469.1"/>
    <property type="molecule type" value="Genomic_DNA"/>
</dbReference>
<evidence type="ECO:0000313" key="3">
    <source>
        <dbReference type="EMBL" id="MBL1091469.1"/>
    </source>
</evidence>